<dbReference type="EMBL" id="CP003359">
    <property type="protein sequence ID" value="AGB41800.1"/>
    <property type="molecule type" value="Genomic_DNA"/>
</dbReference>
<keyword evidence="3" id="KW-1185">Reference proteome</keyword>
<keyword evidence="1" id="KW-1133">Transmembrane helix</keyword>
<feature type="transmembrane region" description="Helical" evidence="1">
    <location>
        <begin position="89"/>
        <end position="111"/>
    </location>
</feature>
<dbReference type="eggNOG" id="COG0561">
    <property type="taxonomic scope" value="Bacteria"/>
</dbReference>
<dbReference type="STRING" id="748449.Halha_1889"/>
<dbReference type="InterPro" id="IPR010690">
    <property type="entry name" value="YqfD"/>
</dbReference>
<dbReference type="AlphaFoldDB" id="L0KBA1"/>
<sequence>MFQKLYDLLRGYLQLKITGNQFNKLVNLLMLQGVELWNIVRIEDTFYANINFKDFNRIRSSVRKTDCKVTIYQRKGFPFWIDKLMGRKVLAIGIVFVIVSIYIMSHFVLFIEIKGTKELKEEEIISLLNQVEIYPGVLKSSIPLHDLTDFIIENKPRVSWANVYFQGTKLIVQIVEKELLDTEINPSDIIAEKSGVIKELIVLRGSPQVEEGMVVQRGDVLISREVKVKKKAEATTNKEEIDEFKIKKVKAEGMIKANVWYKGYGEAKLVEYYQQPTGNYKTSLIIKLNDQEYVLKGPSKPPYANFLVKEEVKSLPQWRNYEFPLEVVIRKYIQIKEFKEVRSFKQAKELAKERAIDSILQRIEKEAIILNSKLKLIETNNNEQLVRIKALVEVEEEIGTRRE</sequence>
<gene>
    <name evidence="2" type="ordered locus">Halha_1889</name>
</gene>
<keyword evidence="1" id="KW-0472">Membrane</keyword>
<evidence type="ECO:0000256" key="1">
    <source>
        <dbReference type="SAM" id="Phobius"/>
    </source>
</evidence>
<dbReference type="KEGG" id="hhl:Halha_1889"/>
<evidence type="ECO:0000313" key="3">
    <source>
        <dbReference type="Proteomes" id="UP000010880"/>
    </source>
</evidence>
<proteinExistence type="predicted"/>
<keyword evidence="1" id="KW-0812">Transmembrane</keyword>
<dbReference type="Proteomes" id="UP000010880">
    <property type="component" value="Chromosome"/>
</dbReference>
<dbReference type="RefSeq" id="WP_015327516.1">
    <property type="nucleotide sequence ID" value="NC_019978.1"/>
</dbReference>
<evidence type="ECO:0000313" key="2">
    <source>
        <dbReference type="EMBL" id="AGB41800.1"/>
    </source>
</evidence>
<dbReference type="HOGENOM" id="CLU_050521_1_0_9"/>
<reference evidence="3" key="1">
    <citation type="submission" date="2012-02" db="EMBL/GenBank/DDBJ databases">
        <title>The complete genome of Halobacteroides halobius DSM 5150.</title>
        <authorList>
            <person name="Lucas S."/>
            <person name="Copeland A."/>
            <person name="Lapidus A."/>
            <person name="Glavina del Rio T."/>
            <person name="Dalin E."/>
            <person name="Tice H."/>
            <person name="Bruce D."/>
            <person name="Goodwin L."/>
            <person name="Pitluck S."/>
            <person name="Peters L."/>
            <person name="Mikhailova N."/>
            <person name="Gu W."/>
            <person name="Kyrpides N."/>
            <person name="Mavromatis K."/>
            <person name="Ivanova N."/>
            <person name="Brettin T."/>
            <person name="Detter J.C."/>
            <person name="Han C."/>
            <person name="Larimer F."/>
            <person name="Land M."/>
            <person name="Hauser L."/>
            <person name="Markowitz V."/>
            <person name="Cheng J.-F."/>
            <person name="Hugenholtz P."/>
            <person name="Woyke T."/>
            <person name="Wu D."/>
            <person name="Tindall B."/>
            <person name="Pomrenke H."/>
            <person name="Brambilla E."/>
            <person name="Klenk H.-P."/>
            <person name="Eisen J.A."/>
        </authorList>
    </citation>
    <scope>NUCLEOTIDE SEQUENCE [LARGE SCALE GENOMIC DNA]</scope>
    <source>
        <strain evidence="3">ATCC 35273 / DSM 5150 / MD-1</strain>
    </source>
</reference>
<protein>
    <submittedName>
        <fullName evidence="2">Sporulation protein YqfD</fullName>
    </submittedName>
</protein>
<dbReference type="PIRSF" id="PIRSF029895">
    <property type="entry name" value="SpoIV"/>
    <property type="match status" value="1"/>
</dbReference>
<dbReference type="NCBIfam" id="TIGR02876">
    <property type="entry name" value="spore_yqfD"/>
    <property type="match status" value="1"/>
</dbReference>
<dbReference type="OrthoDB" id="1640349at2"/>
<name>L0KBA1_HALHC</name>
<organism evidence="2 3">
    <name type="scientific">Halobacteroides halobius (strain ATCC 35273 / DSM 5150 / MD-1)</name>
    <dbReference type="NCBI Taxonomy" id="748449"/>
    <lineage>
        <taxon>Bacteria</taxon>
        <taxon>Bacillati</taxon>
        <taxon>Bacillota</taxon>
        <taxon>Clostridia</taxon>
        <taxon>Halanaerobiales</taxon>
        <taxon>Halobacteroidaceae</taxon>
        <taxon>Halobacteroides</taxon>
    </lineage>
</organism>
<dbReference type="Pfam" id="PF06898">
    <property type="entry name" value="YqfD"/>
    <property type="match status" value="1"/>
</dbReference>
<accession>L0KBA1</accession>